<organism evidence="1 2">
    <name type="scientific">Pedobacter hiemivivus</name>
    <dbReference type="NCBI Taxonomy" id="2530454"/>
    <lineage>
        <taxon>Bacteria</taxon>
        <taxon>Pseudomonadati</taxon>
        <taxon>Bacteroidota</taxon>
        <taxon>Sphingobacteriia</taxon>
        <taxon>Sphingobacteriales</taxon>
        <taxon>Sphingobacteriaceae</taxon>
        <taxon>Pedobacter</taxon>
    </lineage>
</organism>
<dbReference type="RefSeq" id="WP_131610373.1">
    <property type="nucleotide sequence ID" value="NZ_SJSM01000011.1"/>
</dbReference>
<evidence type="ECO:0000313" key="1">
    <source>
        <dbReference type="EMBL" id="TCC94720.1"/>
    </source>
</evidence>
<dbReference type="Proteomes" id="UP000291117">
    <property type="component" value="Unassembled WGS sequence"/>
</dbReference>
<dbReference type="Pfam" id="PF19781">
    <property type="entry name" value="DUF6266"/>
    <property type="match status" value="1"/>
</dbReference>
<accession>A0A4R0N4D2</accession>
<sequence>MARINNGILGGIQGNAGPVEGYVRYGVAYVRGKKRKRTTPPTPREKIQRKRMEVVNNFVNSMTDYIRIGFEAAAEGRPFSPNNAAKSYQLLHALHGEYPDISINYPAVRLTQGIIEMPLNPEATAEGNGVRFNWTYNTALNWNNRGARVMVLVYVEETGESFYQFTGARITEETDFLEMPTAIKGLQLHAYMSFVADDRRSISNSIYLGNLVI</sequence>
<dbReference type="OrthoDB" id="648163at2"/>
<keyword evidence="2" id="KW-1185">Reference proteome</keyword>
<proteinExistence type="predicted"/>
<reference evidence="1 2" key="1">
    <citation type="submission" date="2019-02" db="EMBL/GenBank/DDBJ databases">
        <title>Pedobacter sp. RP-3-8 sp. nov., isolated from Arctic soil.</title>
        <authorList>
            <person name="Dahal R.H."/>
        </authorList>
    </citation>
    <scope>NUCLEOTIDE SEQUENCE [LARGE SCALE GENOMIC DNA]</scope>
    <source>
        <strain evidence="1 2">RP-3-8</strain>
    </source>
</reference>
<comment type="caution">
    <text evidence="1">The sequence shown here is derived from an EMBL/GenBank/DDBJ whole genome shotgun (WGS) entry which is preliminary data.</text>
</comment>
<gene>
    <name evidence="1" type="ORF">EZ444_17140</name>
</gene>
<dbReference type="EMBL" id="SJSM01000011">
    <property type="protein sequence ID" value="TCC94720.1"/>
    <property type="molecule type" value="Genomic_DNA"/>
</dbReference>
<name>A0A4R0N4D2_9SPHI</name>
<dbReference type="AlphaFoldDB" id="A0A4R0N4D2"/>
<dbReference type="InterPro" id="IPR046233">
    <property type="entry name" value="DUF6266"/>
</dbReference>
<evidence type="ECO:0000313" key="2">
    <source>
        <dbReference type="Proteomes" id="UP000291117"/>
    </source>
</evidence>
<protein>
    <submittedName>
        <fullName evidence="1">Uncharacterized protein</fullName>
    </submittedName>
</protein>